<keyword evidence="1" id="KW-1133">Transmembrane helix</keyword>
<dbReference type="RefSeq" id="WP_123120547.1">
    <property type="nucleotide sequence ID" value="NZ_RJJR01000007.1"/>
</dbReference>
<proteinExistence type="predicted"/>
<dbReference type="EMBL" id="RJJR01000007">
    <property type="protein sequence ID" value="RNI36629.1"/>
    <property type="molecule type" value="Genomic_DNA"/>
</dbReference>
<protein>
    <submittedName>
        <fullName evidence="2">Uncharacterized protein</fullName>
    </submittedName>
</protein>
<evidence type="ECO:0000313" key="3">
    <source>
        <dbReference type="Proteomes" id="UP000267223"/>
    </source>
</evidence>
<reference evidence="2 3" key="1">
    <citation type="submission" date="2018-11" db="EMBL/GenBank/DDBJ databases">
        <title>Draft genome sequence of Ferruginibacter sp. BO-59.</title>
        <authorList>
            <person name="Im W.T."/>
        </authorList>
    </citation>
    <scope>NUCLEOTIDE SEQUENCE [LARGE SCALE GENOMIC DNA]</scope>
    <source>
        <strain evidence="2 3">BO-59</strain>
    </source>
</reference>
<dbReference type="Proteomes" id="UP000267223">
    <property type="component" value="Unassembled WGS sequence"/>
</dbReference>
<keyword evidence="1" id="KW-0812">Transmembrane</keyword>
<dbReference type="OrthoDB" id="678407at2"/>
<feature type="transmembrane region" description="Helical" evidence="1">
    <location>
        <begin position="54"/>
        <end position="79"/>
    </location>
</feature>
<name>A0A3M9NFR7_9BACT</name>
<evidence type="ECO:0000313" key="2">
    <source>
        <dbReference type="EMBL" id="RNI36629.1"/>
    </source>
</evidence>
<sequence length="107" mass="12761">MLTDDEKSFIIYWEKNREKDKKIVSKFLYGSPYGLLFALPILVAVIFHDWYKNMIYISPTLITLIIIGVLGIAVFYTLFSMQFKWDRNEQIYKELKFKQSREDAAHL</sequence>
<evidence type="ECO:0000256" key="1">
    <source>
        <dbReference type="SAM" id="Phobius"/>
    </source>
</evidence>
<comment type="caution">
    <text evidence="2">The sequence shown here is derived from an EMBL/GenBank/DDBJ whole genome shotgun (WGS) entry which is preliminary data.</text>
</comment>
<keyword evidence="3" id="KW-1185">Reference proteome</keyword>
<organism evidence="2 3">
    <name type="scientific">Hanamia caeni</name>
    <dbReference type="NCBI Taxonomy" id="2294116"/>
    <lineage>
        <taxon>Bacteria</taxon>
        <taxon>Pseudomonadati</taxon>
        <taxon>Bacteroidota</taxon>
        <taxon>Chitinophagia</taxon>
        <taxon>Chitinophagales</taxon>
        <taxon>Chitinophagaceae</taxon>
        <taxon>Hanamia</taxon>
    </lineage>
</organism>
<accession>A0A3M9NFR7</accession>
<keyword evidence="1" id="KW-0472">Membrane</keyword>
<gene>
    <name evidence="2" type="ORF">EFY79_09890</name>
</gene>
<dbReference type="AlphaFoldDB" id="A0A3M9NFR7"/>
<feature type="transmembrane region" description="Helical" evidence="1">
    <location>
        <begin position="27"/>
        <end position="48"/>
    </location>
</feature>